<feature type="transmembrane region" description="Helical" evidence="1">
    <location>
        <begin position="180"/>
        <end position="202"/>
    </location>
</feature>
<keyword evidence="1" id="KW-0472">Membrane</keyword>
<keyword evidence="3" id="KW-1185">Reference proteome</keyword>
<name>A0ABW4VYB9_9BACI</name>
<dbReference type="Pfam" id="PF22564">
    <property type="entry name" value="HAAS"/>
    <property type="match status" value="1"/>
</dbReference>
<feature type="transmembrane region" description="Helical" evidence="1">
    <location>
        <begin position="81"/>
        <end position="107"/>
    </location>
</feature>
<keyword evidence="1" id="KW-1133">Transmembrane helix</keyword>
<dbReference type="RefSeq" id="WP_377556482.1">
    <property type="nucleotide sequence ID" value="NZ_JBHUHQ010000014.1"/>
</dbReference>
<keyword evidence="1" id="KW-0812">Transmembrane</keyword>
<sequence length="335" mass="38246">MEIIDRYIYAVTQRLPQNQRKDISVELRGLIEDMVEERKNGNENTEEIIEEVLIELGSPRELAQKYRGTKRYLIGPEIFDAYLCVLKIVLIALSASMGIVFMIRTILNPIAILDHFIDTIVTSIVTSFPSAFAWVTLIFVMVEISGNVKEKNIKLDKDWVPSDLSPIPDPKREIKLVEPILGIVFFVFIMALFLFSNDYFGLYIFNNSEFSSVIPFLNIDSFSYHLPFILLILGLSILKEVLKLIIGKWDLKLVLFTLCINIISIIAVLFMITGETFWNPNFMAELTQAGWVTVGSDEYYVVEQIWTNTTLCIVIFLLIGLVVDVISGVIKSRKK</sequence>
<dbReference type="Proteomes" id="UP001597383">
    <property type="component" value="Unassembled WGS sequence"/>
</dbReference>
<protein>
    <recommendedName>
        <fullName evidence="4">ABC transporter permease</fullName>
    </recommendedName>
</protein>
<reference evidence="3" key="1">
    <citation type="journal article" date="2019" name="Int. J. Syst. Evol. Microbiol.">
        <title>The Global Catalogue of Microorganisms (GCM) 10K type strain sequencing project: providing services to taxonomists for standard genome sequencing and annotation.</title>
        <authorList>
            <consortium name="The Broad Institute Genomics Platform"/>
            <consortium name="The Broad Institute Genome Sequencing Center for Infectious Disease"/>
            <person name="Wu L."/>
            <person name="Ma J."/>
        </authorList>
    </citation>
    <scope>NUCLEOTIDE SEQUENCE [LARGE SCALE GENOMIC DNA]</scope>
    <source>
        <strain evidence="3">R28</strain>
    </source>
</reference>
<gene>
    <name evidence="2" type="ORF">ACFSJF_07850</name>
</gene>
<organism evidence="2 3">
    <name type="scientific">Ornithinibacillus salinisoli</name>
    <dbReference type="NCBI Taxonomy" id="1848459"/>
    <lineage>
        <taxon>Bacteria</taxon>
        <taxon>Bacillati</taxon>
        <taxon>Bacillota</taxon>
        <taxon>Bacilli</taxon>
        <taxon>Bacillales</taxon>
        <taxon>Bacillaceae</taxon>
        <taxon>Ornithinibacillus</taxon>
    </lineage>
</organism>
<accession>A0ABW4VYB9</accession>
<feature type="transmembrane region" description="Helical" evidence="1">
    <location>
        <begin position="253"/>
        <end position="273"/>
    </location>
</feature>
<proteinExistence type="predicted"/>
<feature type="transmembrane region" description="Helical" evidence="1">
    <location>
        <begin position="305"/>
        <end position="330"/>
    </location>
</feature>
<dbReference type="EMBL" id="JBHUHQ010000014">
    <property type="protein sequence ID" value="MFD2044174.1"/>
    <property type="molecule type" value="Genomic_DNA"/>
</dbReference>
<feature type="transmembrane region" description="Helical" evidence="1">
    <location>
        <begin position="119"/>
        <end position="142"/>
    </location>
</feature>
<evidence type="ECO:0000313" key="3">
    <source>
        <dbReference type="Proteomes" id="UP001597383"/>
    </source>
</evidence>
<evidence type="ECO:0008006" key="4">
    <source>
        <dbReference type="Google" id="ProtNLM"/>
    </source>
</evidence>
<comment type="caution">
    <text evidence="2">The sequence shown here is derived from an EMBL/GenBank/DDBJ whole genome shotgun (WGS) entry which is preliminary data.</text>
</comment>
<feature type="transmembrane region" description="Helical" evidence="1">
    <location>
        <begin position="222"/>
        <end position="241"/>
    </location>
</feature>
<evidence type="ECO:0000256" key="1">
    <source>
        <dbReference type="SAM" id="Phobius"/>
    </source>
</evidence>
<evidence type="ECO:0000313" key="2">
    <source>
        <dbReference type="EMBL" id="MFD2044174.1"/>
    </source>
</evidence>